<accession>A0A4R9J5N6</accession>
<name>A0A4R9J5N6_9LEPT</name>
<keyword evidence="3" id="KW-1185">Reference proteome</keyword>
<keyword evidence="1" id="KW-0812">Transmembrane</keyword>
<evidence type="ECO:0000313" key="2">
    <source>
        <dbReference type="EMBL" id="TGL34006.1"/>
    </source>
</evidence>
<dbReference type="OrthoDB" id="339235at2"/>
<evidence type="ECO:0000313" key="3">
    <source>
        <dbReference type="Proteomes" id="UP000297871"/>
    </source>
</evidence>
<sequence>MLSKLSGILIAVSFFIILEIIIHIVPTYYMEEPEPFFVNYKRETLESGKGTADVIILGDSRSMTLEGVSKGEGHESSVYNHSLPGMGPRYYRYFLQKYLEYGNQKPKLLLFAGSQPLYSEGYGFPLYDPSGGKAQHNETISQYANRRWNEGLKNWFFSVEEEKKNLNTDDTFLWDFFGQRYLHQFSFLELYGQFEGIESIFILSKAAPLIYKTFKYRRAVRNAMTASNWKSAGGEADWVKMCSSCEAIESGLCAPSSSQLEDNLRIKEWLDTYHGKYNISNRMNPIMMFQGKEYVKAKTQETGSLAKDFKPNFAPLIDLIEFCEQNGIKFGFLYMPGISEIENRPLAQKVRTELLTLLKTRPTVGFFDFPEYKYSKDYFVDLIHLDCRGETKLNHEFKNIVLPQVDRFLKEEVRK</sequence>
<feature type="transmembrane region" description="Helical" evidence="1">
    <location>
        <begin position="7"/>
        <end position="29"/>
    </location>
</feature>
<dbReference type="EMBL" id="RQFY01000004">
    <property type="protein sequence ID" value="TGL34006.1"/>
    <property type="molecule type" value="Genomic_DNA"/>
</dbReference>
<protein>
    <submittedName>
        <fullName evidence="2">DUF1574 domain-containing protein</fullName>
    </submittedName>
</protein>
<dbReference type="AlphaFoldDB" id="A0A4R9J5N6"/>
<dbReference type="Proteomes" id="UP000297871">
    <property type="component" value="Unassembled WGS sequence"/>
</dbReference>
<proteinExistence type="predicted"/>
<comment type="caution">
    <text evidence="2">The sequence shown here is derived from an EMBL/GenBank/DDBJ whole genome shotgun (WGS) entry which is preliminary data.</text>
</comment>
<dbReference type="RefSeq" id="WP_135614274.1">
    <property type="nucleotide sequence ID" value="NZ_RQFY01000004.1"/>
</dbReference>
<evidence type="ECO:0000256" key="1">
    <source>
        <dbReference type="SAM" id="Phobius"/>
    </source>
</evidence>
<reference evidence="2" key="1">
    <citation type="journal article" date="2019" name="PLoS Negl. Trop. Dis.">
        <title>Revisiting the worldwide diversity of Leptospira species in the environment.</title>
        <authorList>
            <person name="Vincent A.T."/>
            <person name="Schiettekatte O."/>
            <person name="Bourhy P."/>
            <person name="Veyrier F.J."/>
            <person name="Picardeau M."/>
        </authorList>
    </citation>
    <scope>NUCLEOTIDE SEQUENCE [LARGE SCALE GENOMIC DNA]</scope>
    <source>
        <strain evidence="2">201800265</strain>
    </source>
</reference>
<keyword evidence="1" id="KW-0472">Membrane</keyword>
<gene>
    <name evidence="2" type="ORF">EHQ52_05640</name>
</gene>
<keyword evidence="1" id="KW-1133">Transmembrane helix</keyword>
<organism evidence="2 3">
    <name type="scientific">Leptospira koniambonensis</name>
    <dbReference type="NCBI Taxonomy" id="2484950"/>
    <lineage>
        <taxon>Bacteria</taxon>
        <taxon>Pseudomonadati</taxon>
        <taxon>Spirochaetota</taxon>
        <taxon>Spirochaetia</taxon>
        <taxon>Leptospirales</taxon>
        <taxon>Leptospiraceae</taxon>
        <taxon>Leptospira</taxon>
    </lineage>
</organism>